<protein>
    <submittedName>
        <fullName evidence="5">AraC family transcriptional regulator</fullName>
    </submittedName>
</protein>
<evidence type="ECO:0000256" key="1">
    <source>
        <dbReference type="ARBA" id="ARBA00023015"/>
    </source>
</evidence>
<dbReference type="OrthoDB" id="9816011at2"/>
<evidence type="ECO:0000259" key="4">
    <source>
        <dbReference type="PROSITE" id="PS01124"/>
    </source>
</evidence>
<dbReference type="InterPro" id="IPR018062">
    <property type="entry name" value="HTH_AraC-typ_CS"/>
</dbReference>
<dbReference type="AlphaFoldDB" id="A0A3S9B625"/>
<dbReference type="InterPro" id="IPR018060">
    <property type="entry name" value="HTH_AraC"/>
</dbReference>
<keyword evidence="6" id="KW-1185">Reference proteome</keyword>
<reference evidence="5 6" key="1">
    <citation type="submission" date="2018-09" db="EMBL/GenBank/DDBJ databases">
        <title>Marinorhizobium profundi gen. nov., sp. nov., isolated from a deep-sea sediment sample from the New Britain Trench and proposal of Marinorhizobiaceae fam. nov. in the order Rhizobiales of the class Alphaproteobacteria.</title>
        <authorList>
            <person name="Cao J."/>
        </authorList>
    </citation>
    <scope>NUCLEOTIDE SEQUENCE [LARGE SCALE GENOMIC DNA]</scope>
    <source>
        <strain evidence="5 6">WS11</strain>
    </source>
</reference>
<keyword evidence="3" id="KW-0804">Transcription</keyword>
<proteinExistence type="predicted"/>
<dbReference type="Proteomes" id="UP000268192">
    <property type="component" value="Chromosome"/>
</dbReference>
<dbReference type="GO" id="GO:0003700">
    <property type="term" value="F:DNA-binding transcription factor activity"/>
    <property type="evidence" value="ECO:0007669"/>
    <property type="project" value="InterPro"/>
</dbReference>
<dbReference type="PROSITE" id="PS00041">
    <property type="entry name" value="HTH_ARAC_FAMILY_1"/>
    <property type="match status" value="1"/>
</dbReference>
<name>A0A3S9B625_9HYPH</name>
<keyword evidence="2" id="KW-0238">DNA-binding</keyword>
<gene>
    <name evidence="5" type="ORF">D5400_15015</name>
</gene>
<dbReference type="PROSITE" id="PS01124">
    <property type="entry name" value="HTH_ARAC_FAMILY_2"/>
    <property type="match status" value="1"/>
</dbReference>
<feature type="domain" description="HTH araC/xylS-type" evidence="4">
    <location>
        <begin position="186"/>
        <end position="284"/>
    </location>
</feature>
<dbReference type="Pfam" id="PF12833">
    <property type="entry name" value="HTH_18"/>
    <property type="match status" value="1"/>
</dbReference>
<organism evidence="5 6">
    <name type="scientific">Georhizobium profundi</name>
    <dbReference type="NCBI Taxonomy" id="2341112"/>
    <lineage>
        <taxon>Bacteria</taxon>
        <taxon>Pseudomonadati</taxon>
        <taxon>Pseudomonadota</taxon>
        <taxon>Alphaproteobacteria</taxon>
        <taxon>Hyphomicrobiales</taxon>
        <taxon>Rhizobiaceae</taxon>
        <taxon>Georhizobium</taxon>
    </lineage>
</organism>
<keyword evidence="1" id="KW-0805">Transcription regulation</keyword>
<accession>A0A3S9B625</accession>
<sequence>MRPFLEKIRQSDGASWAFLDRVLPDGIPFEWHHHPEYELTLTLNSRGHRYVGDHIGAYDDGDLVLLGPGLAHSWASSDKINDAGPHRALVIQFTETWAGSLTALFTEMASLRHLLSEADRAVCFSPEIAAAVRPDLEALVDLPADERLVRLLSVFARLTRDEHRSLLASPGRALATTSEADRPRIDKVLEHLHANHREPIAIAELAEIACLSESALHRMFRRQTRLTPLEYLTQLRIGHACSLLIDTDRPIHVIADEVGYRNLALFNRIFKARREMTPREFRSAYRRGQHPHLAA</sequence>
<dbReference type="RefSeq" id="WP_126010731.1">
    <property type="nucleotide sequence ID" value="NZ_CP032509.1"/>
</dbReference>
<dbReference type="SUPFAM" id="SSF46689">
    <property type="entry name" value="Homeodomain-like"/>
    <property type="match status" value="2"/>
</dbReference>
<dbReference type="SUPFAM" id="SSF51182">
    <property type="entry name" value="RmlC-like cupins"/>
    <property type="match status" value="1"/>
</dbReference>
<dbReference type="InterPro" id="IPR009057">
    <property type="entry name" value="Homeodomain-like_sf"/>
</dbReference>
<dbReference type="SMART" id="SM00342">
    <property type="entry name" value="HTH_ARAC"/>
    <property type="match status" value="1"/>
</dbReference>
<dbReference type="PANTHER" id="PTHR43280">
    <property type="entry name" value="ARAC-FAMILY TRANSCRIPTIONAL REGULATOR"/>
    <property type="match status" value="1"/>
</dbReference>
<evidence type="ECO:0000313" key="6">
    <source>
        <dbReference type="Proteomes" id="UP000268192"/>
    </source>
</evidence>
<dbReference type="KEGG" id="abaw:D5400_15015"/>
<evidence type="ECO:0000313" key="5">
    <source>
        <dbReference type="EMBL" id="AZN72408.1"/>
    </source>
</evidence>
<dbReference type="GO" id="GO:0043565">
    <property type="term" value="F:sequence-specific DNA binding"/>
    <property type="evidence" value="ECO:0007669"/>
    <property type="project" value="InterPro"/>
</dbReference>
<dbReference type="CDD" id="cd06976">
    <property type="entry name" value="cupin_MtlR-like_N"/>
    <property type="match status" value="1"/>
</dbReference>
<dbReference type="InterPro" id="IPR011051">
    <property type="entry name" value="RmlC_Cupin_sf"/>
</dbReference>
<dbReference type="Gene3D" id="1.10.10.60">
    <property type="entry name" value="Homeodomain-like"/>
    <property type="match status" value="2"/>
</dbReference>
<dbReference type="EMBL" id="CP032509">
    <property type="protein sequence ID" value="AZN72408.1"/>
    <property type="molecule type" value="Genomic_DNA"/>
</dbReference>
<evidence type="ECO:0000256" key="2">
    <source>
        <dbReference type="ARBA" id="ARBA00023125"/>
    </source>
</evidence>
<evidence type="ECO:0000256" key="3">
    <source>
        <dbReference type="ARBA" id="ARBA00023163"/>
    </source>
</evidence>
<dbReference type="PANTHER" id="PTHR43280:SF27">
    <property type="entry name" value="TRANSCRIPTIONAL REGULATOR MTLR"/>
    <property type="match status" value="1"/>
</dbReference>